<accession>A0ABQ5XH78</accession>
<dbReference type="Proteomes" id="UP001156627">
    <property type="component" value="Unassembled WGS sequence"/>
</dbReference>
<organism evidence="2 3">
    <name type="scientific">Dyella flagellata</name>
    <dbReference type="NCBI Taxonomy" id="1867833"/>
    <lineage>
        <taxon>Bacteria</taxon>
        <taxon>Pseudomonadati</taxon>
        <taxon>Pseudomonadota</taxon>
        <taxon>Gammaproteobacteria</taxon>
        <taxon>Lysobacterales</taxon>
        <taxon>Rhodanobacteraceae</taxon>
        <taxon>Dyella</taxon>
    </lineage>
</organism>
<proteinExistence type="predicted"/>
<reference evidence="3" key="1">
    <citation type="journal article" date="2019" name="Int. J. Syst. Evol. Microbiol.">
        <title>The Global Catalogue of Microorganisms (GCM) 10K type strain sequencing project: providing services to taxonomists for standard genome sequencing and annotation.</title>
        <authorList>
            <consortium name="The Broad Institute Genomics Platform"/>
            <consortium name="The Broad Institute Genome Sequencing Center for Infectious Disease"/>
            <person name="Wu L."/>
            <person name="Ma J."/>
        </authorList>
    </citation>
    <scope>NUCLEOTIDE SEQUENCE [LARGE SCALE GENOMIC DNA]</scope>
    <source>
        <strain evidence="3">NBRC 111981</strain>
    </source>
</reference>
<feature type="chain" id="PRO_5046614183" description="LruC domain-containing protein" evidence="1">
    <location>
        <begin position="21"/>
        <end position="616"/>
    </location>
</feature>
<evidence type="ECO:0000256" key="1">
    <source>
        <dbReference type="SAM" id="SignalP"/>
    </source>
</evidence>
<keyword evidence="1" id="KW-0732">Signal</keyword>
<gene>
    <name evidence="2" type="ORF">GCM10007898_33840</name>
</gene>
<protein>
    <recommendedName>
        <fullName evidence="4">LruC domain-containing protein</fullName>
    </recommendedName>
</protein>
<comment type="caution">
    <text evidence="2">The sequence shown here is derived from an EMBL/GenBank/DDBJ whole genome shotgun (WGS) entry which is preliminary data.</text>
</comment>
<sequence length="616" mass="64159">MKTRLLFAVAVMAFATCAMGATPTVLKLQRGGTTVPTTTLLGGAPLTNLELDPAMTGGDTDSINANGLGLKQIVNRSIAHGHAGSNRIGNATRAKSNPGLLRGFDGLNFFDQRFANGGNQFSVEPPDQGLCAGNGFVMESVNDVLSIYDRSGNELVGPVDLNTFYGYPAAINRGTLAYGPEITDPSCYFDAATQRWFQVALTLDHIGTTPFLAGTNHLDLAVSKTSDPTGGWIIYSLPVQNNGTQGTPDHGCDLGFCLGDYPHMGADANAIFLTTNEFSLFGSAFYGAQIYVVSKHALASGAASANVVLFNTGSPAVSVEGFAVIPSIASGGHFASLHGGTEYLLSSDAVFSNAGTSNNLWLWSVSNTRAIDTMPANVTLNFSSLTVQQYAVPTSLAEQKAGDTPLLDCFATSCAPTYLGYPTNVYPGPRALAVNDSRMEQVSYANGMLWSTLDTDVLLADSSHGSGIDYYVINPNTGFVSANNTLALPDANLTYGAAAIKQNGNGVIAFTVVGPNDYPSAGYASFDAKTGAGPVHVAAAGAGPWDGFTGIPFFGSGPRWGDYGAAVVDGNSIWIASEYIAQTCTLAQYLTSPIGQCGGTRGALGNWATRISLLGF</sequence>
<evidence type="ECO:0008006" key="4">
    <source>
        <dbReference type="Google" id="ProtNLM"/>
    </source>
</evidence>
<feature type="signal peptide" evidence="1">
    <location>
        <begin position="1"/>
        <end position="20"/>
    </location>
</feature>
<dbReference type="EMBL" id="BSOA01000043">
    <property type="protein sequence ID" value="GLQ89809.1"/>
    <property type="molecule type" value="Genomic_DNA"/>
</dbReference>
<evidence type="ECO:0000313" key="2">
    <source>
        <dbReference type="EMBL" id="GLQ89809.1"/>
    </source>
</evidence>
<evidence type="ECO:0000313" key="3">
    <source>
        <dbReference type="Proteomes" id="UP001156627"/>
    </source>
</evidence>
<name>A0ABQ5XH78_9GAMM</name>
<keyword evidence="3" id="KW-1185">Reference proteome</keyword>
<dbReference type="RefSeq" id="WP_284333245.1">
    <property type="nucleotide sequence ID" value="NZ_BSOA01000043.1"/>
</dbReference>